<keyword evidence="6 10" id="KW-0472">Membrane</keyword>
<dbReference type="AlphaFoldDB" id="A0A3N4M9R9"/>
<dbReference type="InterPro" id="IPR042855">
    <property type="entry name" value="V_SNARE_CC"/>
</dbReference>
<evidence type="ECO:0000256" key="7">
    <source>
        <dbReference type="ARBA" id="ARBA00026133"/>
    </source>
</evidence>
<evidence type="ECO:0000256" key="4">
    <source>
        <dbReference type="ARBA" id="ARBA00022927"/>
    </source>
</evidence>
<dbReference type="FunCoup" id="A0A3N4M9R9">
    <property type="interactions" value="50"/>
</dbReference>
<dbReference type="PANTHER" id="PTHR21136:SF168">
    <property type="entry name" value="VESICLE-ASSOCIATED MEMBRANE PROTEIN 9"/>
    <property type="match status" value="1"/>
</dbReference>
<evidence type="ECO:0000256" key="8">
    <source>
        <dbReference type="ARBA" id="ARBA00046280"/>
    </source>
</evidence>
<feature type="domain" description="V-SNARE coiled-coil homology" evidence="12">
    <location>
        <begin position="166"/>
        <end position="226"/>
    </location>
</feature>
<gene>
    <name evidence="13" type="ORF">L211DRAFT_831968</name>
</gene>
<evidence type="ECO:0000259" key="12">
    <source>
        <dbReference type="PROSITE" id="PS50892"/>
    </source>
</evidence>
<dbReference type="GO" id="GO:0016020">
    <property type="term" value="C:membrane"/>
    <property type="evidence" value="ECO:0007669"/>
    <property type="project" value="InterPro"/>
</dbReference>
<dbReference type="GO" id="GO:0015031">
    <property type="term" value="P:protein transport"/>
    <property type="evidence" value="ECO:0007669"/>
    <property type="project" value="UniProtKB-KW"/>
</dbReference>
<keyword evidence="14" id="KW-1185">Reference proteome</keyword>
<dbReference type="STRING" id="1051890.A0A3N4M9R9"/>
<dbReference type="Pfam" id="PF13774">
    <property type="entry name" value="Longin"/>
    <property type="match status" value="1"/>
</dbReference>
<dbReference type="PROSITE" id="PS50892">
    <property type="entry name" value="V_SNARE"/>
    <property type="match status" value="1"/>
</dbReference>
<keyword evidence="2" id="KW-0813">Transport</keyword>
<evidence type="ECO:0000256" key="9">
    <source>
        <dbReference type="PROSITE-ProRule" id="PRU00290"/>
    </source>
</evidence>
<dbReference type="SUPFAM" id="SSF64356">
    <property type="entry name" value="SNARE-like"/>
    <property type="match status" value="1"/>
</dbReference>
<dbReference type="InParanoid" id="A0A3N4M9R9"/>
<dbReference type="PRINTS" id="PR00219">
    <property type="entry name" value="SYNAPTOBREVN"/>
</dbReference>
<evidence type="ECO:0000256" key="10">
    <source>
        <dbReference type="SAM" id="Phobius"/>
    </source>
</evidence>
<feature type="transmembrane region" description="Helical" evidence="10">
    <location>
        <begin position="230"/>
        <end position="255"/>
    </location>
</feature>
<dbReference type="PANTHER" id="PTHR21136">
    <property type="entry name" value="SNARE PROTEINS"/>
    <property type="match status" value="1"/>
</dbReference>
<evidence type="ECO:0000313" key="13">
    <source>
        <dbReference type="EMBL" id="RPB29292.1"/>
    </source>
</evidence>
<dbReference type="Pfam" id="PF00957">
    <property type="entry name" value="Synaptobrevin"/>
    <property type="match status" value="1"/>
</dbReference>
<dbReference type="PROSITE" id="PS50859">
    <property type="entry name" value="LONGIN"/>
    <property type="match status" value="1"/>
</dbReference>
<keyword evidence="9" id="KW-0175">Coiled coil</keyword>
<evidence type="ECO:0000256" key="1">
    <source>
        <dbReference type="ARBA" id="ARBA00008025"/>
    </source>
</evidence>
<keyword evidence="4" id="KW-0653">Protein transport</keyword>
<evidence type="ECO:0000313" key="14">
    <source>
        <dbReference type="Proteomes" id="UP000267821"/>
    </source>
</evidence>
<dbReference type="Gene3D" id="1.20.5.110">
    <property type="match status" value="1"/>
</dbReference>
<name>A0A3N4M9R9_9PEZI</name>
<evidence type="ECO:0000256" key="5">
    <source>
        <dbReference type="ARBA" id="ARBA00022989"/>
    </source>
</evidence>
<dbReference type="GO" id="GO:0012505">
    <property type="term" value="C:endomembrane system"/>
    <property type="evidence" value="ECO:0007669"/>
    <property type="project" value="UniProtKB-SubCell"/>
</dbReference>
<evidence type="ECO:0000256" key="3">
    <source>
        <dbReference type="ARBA" id="ARBA00022692"/>
    </source>
</evidence>
<dbReference type="FunFam" id="1.20.5.110:FF:000004">
    <property type="entry name" value="Vesicle-associated membrane protein 7"/>
    <property type="match status" value="1"/>
</dbReference>
<dbReference type="GO" id="GO:0005737">
    <property type="term" value="C:cytoplasm"/>
    <property type="evidence" value="ECO:0007669"/>
    <property type="project" value="UniProtKB-ARBA"/>
</dbReference>
<dbReference type="SMART" id="SM01270">
    <property type="entry name" value="Longin"/>
    <property type="match status" value="1"/>
</dbReference>
<proteinExistence type="inferred from homology"/>
<comment type="subcellular location">
    <subcellularLocation>
        <location evidence="8">Endomembrane system</location>
        <topology evidence="8">Single-pass type IV membrane protein</topology>
    </subcellularLocation>
</comment>
<accession>A0A3N4M9R9</accession>
<dbReference type="CDD" id="cd14824">
    <property type="entry name" value="Longin"/>
    <property type="match status" value="1"/>
</dbReference>
<dbReference type="SUPFAM" id="SSF58038">
    <property type="entry name" value="SNARE fusion complex"/>
    <property type="match status" value="1"/>
</dbReference>
<evidence type="ECO:0000259" key="11">
    <source>
        <dbReference type="PROSITE" id="PS50859"/>
    </source>
</evidence>
<dbReference type="Gene3D" id="3.30.450.50">
    <property type="entry name" value="Longin domain"/>
    <property type="match status" value="1"/>
</dbReference>
<dbReference type="OrthoDB" id="190375at2759"/>
<evidence type="ECO:0000256" key="2">
    <source>
        <dbReference type="ARBA" id="ARBA00022448"/>
    </source>
</evidence>
<dbReference type="Proteomes" id="UP000267821">
    <property type="component" value="Unassembled WGS sequence"/>
</dbReference>
<organism evidence="13 14">
    <name type="scientific">Terfezia boudieri ATCC MYA-4762</name>
    <dbReference type="NCBI Taxonomy" id="1051890"/>
    <lineage>
        <taxon>Eukaryota</taxon>
        <taxon>Fungi</taxon>
        <taxon>Dikarya</taxon>
        <taxon>Ascomycota</taxon>
        <taxon>Pezizomycotina</taxon>
        <taxon>Pezizomycetes</taxon>
        <taxon>Pezizales</taxon>
        <taxon>Pezizaceae</taxon>
        <taxon>Terfezia</taxon>
    </lineage>
</organism>
<comment type="similarity">
    <text evidence="1">Belongs to the synaptobrevin family.</text>
</comment>
<protein>
    <recommendedName>
        <fullName evidence="7">Synaptobrevin homolog YKT6</fullName>
    </recommendedName>
</protein>
<keyword evidence="3 10" id="KW-0812">Transmembrane</keyword>
<dbReference type="GO" id="GO:0016192">
    <property type="term" value="P:vesicle-mediated transport"/>
    <property type="evidence" value="ECO:0007669"/>
    <property type="project" value="InterPro"/>
</dbReference>
<dbReference type="InterPro" id="IPR001388">
    <property type="entry name" value="Synaptobrevin-like"/>
</dbReference>
<sequence>MASSSSNGLSTSNPPLTYACIAHGDSSIFSAIPPAPYNRLPPALINHATHLSSLILPKIDHKGTSKLTYTHQEHFLSYISRPGTSQYPQGLSYVVVSPAAAGRKVPFAFLLSIQREFEDNYAAHQAEGFDAAMAHEMGKFCAAVTEGAAAGNALIDGYGGVGGQDNVKRVQEEIENVRGIMTENIERVLERGERIDLLVDKTGKLNTNAGEFRRRSRGLRRKMWWKNVKVMALLCFVVVFLVYLFVGMGCGLPGWDRCFGN</sequence>
<dbReference type="EMBL" id="ML121527">
    <property type="protein sequence ID" value="RPB29292.1"/>
    <property type="molecule type" value="Genomic_DNA"/>
</dbReference>
<dbReference type="InterPro" id="IPR010908">
    <property type="entry name" value="Longin_dom"/>
</dbReference>
<feature type="domain" description="Longin" evidence="11">
    <location>
        <begin position="51"/>
        <end position="127"/>
    </location>
</feature>
<reference evidence="13 14" key="1">
    <citation type="journal article" date="2018" name="Nat. Ecol. Evol.">
        <title>Pezizomycetes genomes reveal the molecular basis of ectomycorrhizal truffle lifestyle.</title>
        <authorList>
            <person name="Murat C."/>
            <person name="Payen T."/>
            <person name="Noel B."/>
            <person name="Kuo A."/>
            <person name="Morin E."/>
            <person name="Chen J."/>
            <person name="Kohler A."/>
            <person name="Krizsan K."/>
            <person name="Balestrini R."/>
            <person name="Da Silva C."/>
            <person name="Montanini B."/>
            <person name="Hainaut M."/>
            <person name="Levati E."/>
            <person name="Barry K.W."/>
            <person name="Belfiori B."/>
            <person name="Cichocki N."/>
            <person name="Clum A."/>
            <person name="Dockter R.B."/>
            <person name="Fauchery L."/>
            <person name="Guy J."/>
            <person name="Iotti M."/>
            <person name="Le Tacon F."/>
            <person name="Lindquist E.A."/>
            <person name="Lipzen A."/>
            <person name="Malagnac F."/>
            <person name="Mello A."/>
            <person name="Molinier V."/>
            <person name="Miyauchi S."/>
            <person name="Poulain J."/>
            <person name="Riccioni C."/>
            <person name="Rubini A."/>
            <person name="Sitrit Y."/>
            <person name="Splivallo R."/>
            <person name="Traeger S."/>
            <person name="Wang M."/>
            <person name="Zifcakova L."/>
            <person name="Wipf D."/>
            <person name="Zambonelli A."/>
            <person name="Paolocci F."/>
            <person name="Nowrousian M."/>
            <person name="Ottonello S."/>
            <person name="Baldrian P."/>
            <person name="Spatafora J.W."/>
            <person name="Henrissat B."/>
            <person name="Nagy L.G."/>
            <person name="Aury J.M."/>
            <person name="Wincker P."/>
            <person name="Grigoriev I.V."/>
            <person name="Bonfante P."/>
            <person name="Martin F.M."/>
        </authorList>
    </citation>
    <scope>NUCLEOTIDE SEQUENCE [LARGE SCALE GENOMIC DNA]</scope>
    <source>
        <strain evidence="13 14">ATCC MYA-4762</strain>
    </source>
</reference>
<evidence type="ECO:0000256" key="6">
    <source>
        <dbReference type="ARBA" id="ARBA00023136"/>
    </source>
</evidence>
<dbReference type="InterPro" id="IPR011012">
    <property type="entry name" value="Longin-like_dom_sf"/>
</dbReference>
<keyword evidence="5 10" id="KW-1133">Transmembrane helix</keyword>
<dbReference type="InterPro" id="IPR051097">
    <property type="entry name" value="Synaptobrevin-like_transport"/>
</dbReference>